<feature type="domain" description="Radical SAM core" evidence="7">
    <location>
        <begin position="221"/>
        <end position="443"/>
    </location>
</feature>
<dbReference type="InterPro" id="IPR013785">
    <property type="entry name" value="Aldolase_TIM"/>
</dbReference>
<dbReference type="PANTHER" id="PTHR43409">
    <property type="entry name" value="ANAEROBIC MAGNESIUM-PROTOPORPHYRIN IX MONOMETHYL ESTER CYCLASE-RELATED"/>
    <property type="match status" value="1"/>
</dbReference>
<comment type="caution">
    <text evidence="8">The sequence shown here is derived from an EMBL/GenBank/DDBJ whole genome shotgun (WGS) entry which is preliminary data.</text>
</comment>
<dbReference type="Gene3D" id="3.20.20.70">
    <property type="entry name" value="Aldolase class I"/>
    <property type="match status" value="1"/>
</dbReference>
<dbReference type="PROSITE" id="PS51918">
    <property type="entry name" value="RADICAL_SAM"/>
    <property type="match status" value="1"/>
</dbReference>
<dbReference type="GO" id="GO:0003824">
    <property type="term" value="F:catalytic activity"/>
    <property type="evidence" value="ECO:0007669"/>
    <property type="project" value="InterPro"/>
</dbReference>
<sequence length="540" mass="60122">MTDIVLVQPPIRDFYLTRKRTFPYGLSRIAACLRSAGFDVTLFDGLATDRKRPLPVPQALQEAADLYGPPDASPFGLFHGWYHFGFSFEHCAEQIRKMQPWLVGISSLFTAYSGEALFLAKTIKKIHPKCKIVLGGHHPTAFPHDLLEDPDVDYVIRGDGEEAMTALACRLKTGRPLEGVPGLAFRDATGKAIAAEPAVVADLDSLPPPAIDLVRLDRYSRRSRPALVVAASRGCPMRCSYCCFGGDSSLGYRRMSWRRVMEEIDAALSRYDVGFIDFEDEHVSIDREGMIGFLREFRTRYGNRRIELRAMNGLYPPSLDPELIREMRDAGFRTLNLSLGSTDPVQMRRFNRPPVLEAFDRCLDAAAACGMDVVGYILMAAPDQTADASLSDLLALAERRVLVGASVFYPAPGSRDYGWCAEQGLLPSERAAFRSTAIPLSHRTSRLQTVTLMRIARMINFIKHLMDMGFDPAHLDAAIDGDALSERESNGAMLLHHFLSDGRIRGIDREGNVFFHRIDEATAEAFRAAIPSTRFRGVRT</sequence>
<dbReference type="InterPro" id="IPR058240">
    <property type="entry name" value="rSAM_sf"/>
</dbReference>
<evidence type="ECO:0000313" key="8">
    <source>
        <dbReference type="EMBL" id="HGU33214.1"/>
    </source>
</evidence>
<evidence type="ECO:0000256" key="4">
    <source>
        <dbReference type="ARBA" id="ARBA00023004"/>
    </source>
</evidence>
<dbReference type="InterPro" id="IPR006158">
    <property type="entry name" value="Cobalamin-bd"/>
</dbReference>
<feature type="domain" description="B12-binding" evidence="6">
    <location>
        <begin position="2"/>
        <end position="178"/>
    </location>
</feature>
<keyword evidence="4" id="KW-0408">Iron</keyword>
<dbReference type="GO" id="GO:0046872">
    <property type="term" value="F:metal ion binding"/>
    <property type="evidence" value="ECO:0007669"/>
    <property type="project" value="UniProtKB-KW"/>
</dbReference>
<dbReference type="EMBL" id="DSUH01000236">
    <property type="protein sequence ID" value="HGU33214.1"/>
    <property type="molecule type" value="Genomic_DNA"/>
</dbReference>
<comment type="cofactor">
    <cofactor evidence="1">
        <name>[4Fe-4S] cluster</name>
        <dbReference type="ChEBI" id="CHEBI:49883"/>
    </cofactor>
</comment>
<dbReference type="PROSITE" id="PS51332">
    <property type="entry name" value="B12_BINDING"/>
    <property type="match status" value="1"/>
</dbReference>
<keyword evidence="3" id="KW-0479">Metal-binding</keyword>
<keyword evidence="5" id="KW-0411">Iron-sulfur</keyword>
<dbReference type="SMART" id="SM00729">
    <property type="entry name" value="Elp3"/>
    <property type="match status" value="1"/>
</dbReference>
<dbReference type="CDD" id="cd01335">
    <property type="entry name" value="Radical_SAM"/>
    <property type="match status" value="1"/>
</dbReference>
<protein>
    <submittedName>
        <fullName evidence="8">B12-binding domain-containing radical SAM protein</fullName>
    </submittedName>
</protein>
<dbReference type="GO" id="GO:0031419">
    <property type="term" value="F:cobalamin binding"/>
    <property type="evidence" value="ECO:0007669"/>
    <property type="project" value="InterPro"/>
</dbReference>
<evidence type="ECO:0000259" key="7">
    <source>
        <dbReference type="PROSITE" id="PS51918"/>
    </source>
</evidence>
<gene>
    <name evidence="8" type="ORF">ENS29_10210</name>
</gene>
<dbReference type="Pfam" id="PF02310">
    <property type="entry name" value="B12-binding"/>
    <property type="match status" value="1"/>
</dbReference>
<dbReference type="SUPFAM" id="SSF102114">
    <property type="entry name" value="Radical SAM enzymes"/>
    <property type="match status" value="1"/>
</dbReference>
<dbReference type="SFLD" id="SFLDG01082">
    <property type="entry name" value="B12-binding_domain_containing"/>
    <property type="match status" value="1"/>
</dbReference>
<evidence type="ECO:0000256" key="3">
    <source>
        <dbReference type="ARBA" id="ARBA00022723"/>
    </source>
</evidence>
<evidence type="ECO:0000256" key="1">
    <source>
        <dbReference type="ARBA" id="ARBA00001966"/>
    </source>
</evidence>
<dbReference type="GO" id="GO:0051539">
    <property type="term" value="F:4 iron, 4 sulfur cluster binding"/>
    <property type="evidence" value="ECO:0007669"/>
    <property type="project" value="UniProtKB-KW"/>
</dbReference>
<evidence type="ECO:0000259" key="6">
    <source>
        <dbReference type="PROSITE" id="PS51332"/>
    </source>
</evidence>
<evidence type="ECO:0000256" key="2">
    <source>
        <dbReference type="ARBA" id="ARBA00022691"/>
    </source>
</evidence>
<name>A0A7C4RRX0_9BACT</name>
<dbReference type="InterPro" id="IPR036724">
    <property type="entry name" value="Cobalamin-bd_sf"/>
</dbReference>
<reference evidence="8" key="1">
    <citation type="journal article" date="2020" name="mSystems">
        <title>Genome- and Community-Level Interaction Insights into Carbon Utilization and Element Cycling Functions of Hydrothermarchaeota in Hydrothermal Sediment.</title>
        <authorList>
            <person name="Zhou Z."/>
            <person name="Liu Y."/>
            <person name="Xu W."/>
            <person name="Pan J."/>
            <person name="Luo Z.H."/>
            <person name="Li M."/>
        </authorList>
    </citation>
    <scope>NUCLEOTIDE SEQUENCE [LARGE SCALE GENOMIC DNA]</scope>
    <source>
        <strain evidence="8">SpSt-477</strain>
    </source>
</reference>
<dbReference type="InterPro" id="IPR006638">
    <property type="entry name" value="Elp3/MiaA/NifB-like_rSAM"/>
</dbReference>
<proteinExistence type="predicted"/>
<dbReference type="CDD" id="cd02068">
    <property type="entry name" value="radical_SAM_B12_BD"/>
    <property type="match status" value="1"/>
</dbReference>
<evidence type="ECO:0000256" key="5">
    <source>
        <dbReference type="ARBA" id="ARBA00023014"/>
    </source>
</evidence>
<dbReference type="GO" id="GO:0005829">
    <property type="term" value="C:cytosol"/>
    <property type="evidence" value="ECO:0007669"/>
    <property type="project" value="TreeGrafter"/>
</dbReference>
<dbReference type="SFLD" id="SFLDG01123">
    <property type="entry name" value="methyltransferase_(Class_B)"/>
    <property type="match status" value="1"/>
</dbReference>
<dbReference type="SFLD" id="SFLDS00029">
    <property type="entry name" value="Radical_SAM"/>
    <property type="match status" value="1"/>
</dbReference>
<dbReference type="InterPro" id="IPR007197">
    <property type="entry name" value="rSAM"/>
</dbReference>
<keyword evidence="2" id="KW-0949">S-adenosyl-L-methionine</keyword>
<dbReference type="Gene3D" id="3.40.50.280">
    <property type="entry name" value="Cobalamin-binding domain"/>
    <property type="match status" value="1"/>
</dbReference>
<dbReference type="Pfam" id="PF04055">
    <property type="entry name" value="Radical_SAM"/>
    <property type="match status" value="1"/>
</dbReference>
<dbReference type="PANTHER" id="PTHR43409:SF16">
    <property type="entry name" value="SLR0320 PROTEIN"/>
    <property type="match status" value="1"/>
</dbReference>
<organism evidence="8">
    <name type="scientific">Desulfatirhabdium butyrativorans</name>
    <dbReference type="NCBI Taxonomy" id="340467"/>
    <lineage>
        <taxon>Bacteria</taxon>
        <taxon>Pseudomonadati</taxon>
        <taxon>Thermodesulfobacteriota</taxon>
        <taxon>Desulfobacteria</taxon>
        <taxon>Desulfobacterales</taxon>
        <taxon>Desulfatirhabdiaceae</taxon>
        <taxon>Desulfatirhabdium</taxon>
    </lineage>
</organism>
<dbReference type="InterPro" id="IPR034466">
    <property type="entry name" value="Methyltransferase_Class_B"/>
</dbReference>
<dbReference type="InterPro" id="IPR051198">
    <property type="entry name" value="BchE-like"/>
</dbReference>
<dbReference type="AlphaFoldDB" id="A0A7C4RRX0"/>
<dbReference type="SUPFAM" id="SSF52242">
    <property type="entry name" value="Cobalamin (vitamin B12)-binding domain"/>
    <property type="match status" value="1"/>
</dbReference>
<accession>A0A7C4RRX0</accession>